<keyword evidence="4" id="KW-0442">Lipid degradation</keyword>
<reference evidence="11" key="1">
    <citation type="submission" date="2012-05" db="EMBL/GenBank/DDBJ databases">
        <title>Whole Genome Assembly of Lutzomyia longipalpis.</title>
        <authorList>
            <person name="Richards S."/>
            <person name="Qu C."/>
            <person name="Dillon R."/>
            <person name="Worley K."/>
            <person name="Scherer S."/>
            <person name="Batterton M."/>
            <person name="Taylor A."/>
            <person name="Hawes A."/>
            <person name="Hernandez B."/>
            <person name="Kovar C."/>
            <person name="Mandapat C."/>
            <person name="Pham C."/>
            <person name="Qu C."/>
            <person name="Jing C."/>
            <person name="Bess C."/>
            <person name="Bandaranaike D."/>
            <person name="Ngo D."/>
            <person name="Ongeri F."/>
            <person name="Arias F."/>
            <person name="Lara F."/>
            <person name="Weissenberger G."/>
            <person name="Kamau G."/>
            <person name="Han H."/>
            <person name="Shen H."/>
            <person name="Dinh H."/>
            <person name="Khalil I."/>
            <person name="Jones J."/>
            <person name="Shafer J."/>
            <person name="Jayaseelan J."/>
            <person name="Quiroz J."/>
            <person name="Blankenburg K."/>
            <person name="Nguyen L."/>
            <person name="Jackson L."/>
            <person name="Francisco L."/>
            <person name="Tang L.-Y."/>
            <person name="Pu L.-L."/>
            <person name="Perales L."/>
            <person name="Lorensuhewa L."/>
            <person name="Munidasa M."/>
            <person name="Coyle M."/>
            <person name="Taylor M."/>
            <person name="Puazo M."/>
            <person name="Firestine M."/>
            <person name="Scheel M."/>
            <person name="Javaid M."/>
            <person name="Wang M."/>
            <person name="Li M."/>
            <person name="Tabassum N."/>
            <person name="Saada N."/>
            <person name="Osuji N."/>
            <person name="Aqrawi P."/>
            <person name="Fu Q."/>
            <person name="Thornton R."/>
            <person name="Raj R."/>
            <person name="Goodspeed R."/>
            <person name="Mata R."/>
            <person name="Najjar R."/>
            <person name="Gubbala S."/>
            <person name="Lee S."/>
            <person name="Denson S."/>
            <person name="Patil S."/>
            <person name="Macmil S."/>
            <person name="Qi S."/>
            <person name="Matskevitch T."/>
            <person name="Palculict T."/>
            <person name="Mathew T."/>
            <person name="Vee V."/>
            <person name="Velamala V."/>
            <person name="Korchina V."/>
            <person name="Cai W."/>
            <person name="Liu W."/>
            <person name="Dai W."/>
            <person name="Zou X."/>
            <person name="Zhu Y."/>
            <person name="Zhang Y."/>
            <person name="Wu Y.-Q."/>
            <person name="Xin Y."/>
            <person name="Nazarath L."/>
            <person name="Kovar C."/>
            <person name="Han Y."/>
            <person name="Muzny D."/>
            <person name="Gibbs R."/>
        </authorList>
    </citation>
    <scope>NUCLEOTIDE SEQUENCE [LARGE SCALE GENOMIC DNA]</scope>
    <source>
        <strain evidence="11">Jacobina</strain>
    </source>
</reference>
<evidence type="ECO:0000256" key="5">
    <source>
        <dbReference type="ARBA" id="ARBA00023098"/>
    </source>
</evidence>
<dbReference type="AlphaFoldDB" id="A0A1B0CSN9"/>
<evidence type="ECO:0000256" key="7">
    <source>
        <dbReference type="PIRSR" id="PIRSR000862-1"/>
    </source>
</evidence>
<feature type="active site" description="Charge relay system" evidence="7">
    <location>
        <position position="318"/>
    </location>
</feature>
<feature type="active site" description="Nucleophile" evidence="7">
    <location>
        <position position="144"/>
    </location>
</feature>
<evidence type="ECO:0000256" key="6">
    <source>
        <dbReference type="ARBA" id="ARBA00023180"/>
    </source>
</evidence>
<reference evidence="9" key="2">
    <citation type="journal article" date="2020" name="BMC">
        <title>Leishmania infection induces a limited differential gene expression in the sand fly midgut.</title>
        <authorList>
            <person name="Coutinho-Abreu I.V."/>
            <person name="Serafim T.D."/>
            <person name="Meneses C."/>
            <person name="Kamhawi S."/>
            <person name="Oliveira F."/>
            <person name="Valenzuela J.G."/>
        </authorList>
    </citation>
    <scope>NUCLEOTIDE SEQUENCE</scope>
    <source>
        <strain evidence="9">Jacobina</strain>
        <tissue evidence="9">Midgut</tissue>
    </source>
</reference>
<sequence length="363" mass="40195">MTEMISSKGYPVESHVVETEDGYLLTMHRIPYGVANGSGPAPNKSVVFLQHGFLSSSADWVVIGPDNNALGYLLADAGYDVWMGNARGNTWSRKHITLDPDNPLTRQKFWNFSWHEIAIYDIPAMIDFILNTTGLTKLHYAGHSQGTTVLFILCSLKPEYNEKFISAHALAPVAYMSHVKSPFFQAFAPINFPLSTLTTLLGVDEFAPSTTAFQLGGYAACQDESPVQGLCSNILFLMSGFDPPQLNQTILPAFLANYPAGSATKQFIHYLQLVNSGRFCQYDYGAVQNLLKYGSSTPPDYYLGQITAPIALHYSANDWLSAIVDVMQLESELSNNTNFIGAFHVPYEDFNHMDYLLAIDVKL</sequence>
<evidence type="ECO:0000313" key="11">
    <source>
        <dbReference type="Proteomes" id="UP000092461"/>
    </source>
</evidence>
<dbReference type="PIRSF" id="PIRSF000862">
    <property type="entry name" value="Steryl_ester_lip"/>
    <property type="match status" value="1"/>
</dbReference>
<dbReference type="GO" id="GO:0016788">
    <property type="term" value="F:hydrolase activity, acting on ester bonds"/>
    <property type="evidence" value="ECO:0007669"/>
    <property type="project" value="InterPro"/>
</dbReference>
<dbReference type="InterPro" id="IPR006693">
    <property type="entry name" value="AB_hydrolase_lipase"/>
</dbReference>
<dbReference type="FunFam" id="3.40.50.1820:FF:000021">
    <property type="entry name" value="Lipase"/>
    <property type="match status" value="1"/>
</dbReference>
<dbReference type="Pfam" id="PF04083">
    <property type="entry name" value="Abhydro_lipase"/>
    <property type="match status" value="1"/>
</dbReference>
<dbReference type="SUPFAM" id="SSF53474">
    <property type="entry name" value="alpha/beta-Hydrolases"/>
    <property type="match status" value="1"/>
</dbReference>
<name>A0A1B0CSN9_LUTLO</name>
<protein>
    <submittedName>
        <fullName evidence="9">Putative triglyceride lipase-cholesterol esterase</fullName>
    </submittedName>
</protein>
<keyword evidence="2" id="KW-0732">Signal</keyword>
<dbReference type="Gene3D" id="3.40.50.1820">
    <property type="entry name" value="alpha/beta hydrolase"/>
    <property type="match status" value="1"/>
</dbReference>
<keyword evidence="11" id="KW-1185">Reference proteome</keyword>
<keyword evidence="5" id="KW-0443">Lipid metabolism</keyword>
<accession>A0A1B0CSN9</accession>
<dbReference type="InterPro" id="IPR029058">
    <property type="entry name" value="AB_hydrolase_fold"/>
</dbReference>
<dbReference type="Proteomes" id="UP000092461">
    <property type="component" value="Unassembled WGS sequence"/>
</dbReference>
<feature type="domain" description="Partial AB-hydrolase lipase" evidence="8">
    <location>
        <begin position="2"/>
        <end position="62"/>
    </location>
</feature>
<comment type="similarity">
    <text evidence="1">Belongs to the AB hydrolase superfamily. Lipase family.</text>
</comment>
<feature type="active site" description="Charge relay system" evidence="7">
    <location>
        <position position="352"/>
    </location>
</feature>
<evidence type="ECO:0000256" key="3">
    <source>
        <dbReference type="ARBA" id="ARBA00022801"/>
    </source>
</evidence>
<dbReference type="InterPro" id="IPR025483">
    <property type="entry name" value="Lipase_euk"/>
</dbReference>
<evidence type="ECO:0000259" key="8">
    <source>
        <dbReference type="Pfam" id="PF04083"/>
    </source>
</evidence>
<dbReference type="PANTHER" id="PTHR11005">
    <property type="entry name" value="LYSOSOMAL ACID LIPASE-RELATED"/>
    <property type="match status" value="1"/>
</dbReference>
<dbReference type="EnsemblMetazoa" id="LLOJ007888-RA">
    <property type="protein sequence ID" value="LLOJ007888-PA"/>
    <property type="gene ID" value="LLOJ007888"/>
</dbReference>
<evidence type="ECO:0000313" key="10">
    <source>
        <dbReference type="EnsemblMetazoa" id="LLOJ007888-PA"/>
    </source>
</evidence>
<evidence type="ECO:0000313" key="9">
    <source>
        <dbReference type="EMBL" id="MBC1178176.1"/>
    </source>
</evidence>
<evidence type="ECO:0000256" key="1">
    <source>
        <dbReference type="ARBA" id="ARBA00010701"/>
    </source>
</evidence>
<proteinExistence type="inferred from homology"/>
<dbReference type="GO" id="GO:0016042">
    <property type="term" value="P:lipid catabolic process"/>
    <property type="evidence" value="ECO:0007669"/>
    <property type="project" value="UniProtKB-KW"/>
</dbReference>
<dbReference type="VEuPathDB" id="VectorBase:LLONM1_006758"/>
<reference evidence="10" key="3">
    <citation type="submission" date="2020-05" db="UniProtKB">
        <authorList>
            <consortium name="EnsemblMetazoa"/>
        </authorList>
    </citation>
    <scope>IDENTIFICATION</scope>
    <source>
        <strain evidence="10">Jacobina</strain>
    </source>
</reference>
<keyword evidence="3" id="KW-0378">Hydrolase</keyword>
<keyword evidence="6" id="KW-0325">Glycoprotein</keyword>
<evidence type="ECO:0000256" key="4">
    <source>
        <dbReference type="ARBA" id="ARBA00022963"/>
    </source>
</evidence>
<dbReference type="VEuPathDB" id="VectorBase:LLOJ007888"/>
<dbReference type="EMBL" id="AJWK01026332">
    <property type="status" value="NOT_ANNOTATED_CDS"/>
    <property type="molecule type" value="Genomic_DNA"/>
</dbReference>
<evidence type="ECO:0000256" key="2">
    <source>
        <dbReference type="ARBA" id="ARBA00022729"/>
    </source>
</evidence>
<dbReference type="EMBL" id="GITU01009473">
    <property type="protein sequence ID" value="MBC1178176.1"/>
    <property type="molecule type" value="Transcribed_RNA"/>
</dbReference>
<organism evidence="10 11">
    <name type="scientific">Lutzomyia longipalpis</name>
    <name type="common">Sand fly</name>
    <dbReference type="NCBI Taxonomy" id="7200"/>
    <lineage>
        <taxon>Eukaryota</taxon>
        <taxon>Metazoa</taxon>
        <taxon>Ecdysozoa</taxon>
        <taxon>Arthropoda</taxon>
        <taxon>Hexapoda</taxon>
        <taxon>Insecta</taxon>
        <taxon>Pterygota</taxon>
        <taxon>Neoptera</taxon>
        <taxon>Endopterygota</taxon>
        <taxon>Diptera</taxon>
        <taxon>Nematocera</taxon>
        <taxon>Psychodoidea</taxon>
        <taxon>Psychodidae</taxon>
        <taxon>Lutzomyia</taxon>
        <taxon>Lutzomyia</taxon>
    </lineage>
</organism>